<keyword evidence="2" id="KW-1185">Reference proteome</keyword>
<reference evidence="1 2" key="1">
    <citation type="submission" date="2016-09" db="EMBL/GenBank/DDBJ databases">
        <title>Acidihalobacter prosperus V6 (DSM14174).</title>
        <authorList>
            <person name="Khaleque H.N."/>
            <person name="Ramsay J.P."/>
            <person name="Murphy R.J.T."/>
            <person name="Kaksonen A.H."/>
            <person name="Boxall N.J."/>
            <person name="Watkin E.L.J."/>
        </authorList>
    </citation>
    <scope>NUCLEOTIDE SEQUENCE [LARGE SCALE GENOMIC DNA]</scope>
    <source>
        <strain evidence="1 2">V6</strain>
    </source>
</reference>
<gene>
    <name evidence="1" type="ORF">BJI67_08760</name>
</gene>
<dbReference type="InterPro" id="IPR001646">
    <property type="entry name" value="5peptide_repeat"/>
</dbReference>
<dbReference type="Proteomes" id="UP000095342">
    <property type="component" value="Chromosome"/>
</dbReference>
<accession>A0A1D8K848</accession>
<protein>
    <recommendedName>
        <fullName evidence="3">Pentapeptide repeat-containing protein</fullName>
    </recommendedName>
</protein>
<dbReference type="EMBL" id="CP017448">
    <property type="protein sequence ID" value="AOV17137.1"/>
    <property type="molecule type" value="Genomic_DNA"/>
</dbReference>
<dbReference type="AlphaFoldDB" id="A0A1D8K848"/>
<organism evidence="1 2">
    <name type="scientific">Acidihalobacter aeolianus</name>
    <dbReference type="NCBI Taxonomy" id="2792603"/>
    <lineage>
        <taxon>Bacteria</taxon>
        <taxon>Pseudomonadati</taxon>
        <taxon>Pseudomonadota</taxon>
        <taxon>Gammaproteobacteria</taxon>
        <taxon>Chromatiales</taxon>
        <taxon>Ectothiorhodospiraceae</taxon>
        <taxon>Acidihalobacter</taxon>
    </lineage>
</organism>
<dbReference type="RefSeq" id="WP_070072708.1">
    <property type="nucleotide sequence ID" value="NZ_CP017448.1"/>
</dbReference>
<evidence type="ECO:0000313" key="1">
    <source>
        <dbReference type="EMBL" id="AOV17137.1"/>
    </source>
</evidence>
<evidence type="ECO:0000313" key="2">
    <source>
        <dbReference type="Proteomes" id="UP000095342"/>
    </source>
</evidence>
<dbReference type="Pfam" id="PF00805">
    <property type="entry name" value="Pentapeptide"/>
    <property type="match status" value="1"/>
</dbReference>
<dbReference type="SUPFAM" id="SSF141571">
    <property type="entry name" value="Pentapeptide repeat-like"/>
    <property type="match status" value="1"/>
</dbReference>
<dbReference type="KEGG" id="aaeo:BJI67_08760"/>
<name>A0A1D8K848_9GAMM</name>
<proteinExistence type="predicted"/>
<evidence type="ECO:0008006" key="3">
    <source>
        <dbReference type="Google" id="ProtNLM"/>
    </source>
</evidence>
<sequence length="114" mass="12682">MTTSAQNSEHNDPCELLGQHRIEEFNARRDAGKPCRVAGRDLHAMDLRKANVAGVDFSDCRLDRANLCGLDMRDCTLEGATLRDALVERTYFPATLSAAEIELSLKYGTRLRQG</sequence>
<dbReference type="Gene3D" id="2.160.20.80">
    <property type="entry name" value="E3 ubiquitin-protein ligase SopA"/>
    <property type="match status" value="1"/>
</dbReference>